<proteinExistence type="predicted"/>
<organism evidence="1 2">
    <name type="scientific">Tetranychus urticae</name>
    <name type="common">Two-spotted spider mite</name>
    <dbReference type="NCBI Taxonomy" id="32264"/>
    <lineage>
        <taxon>Eukaryota</taxon>
        <taxon>Metazoa</taxon>
        <taxon>Ecdysozoa</taxon>
        <taxon>Arthropoda</taxon>
        <taxon>Chelicerata</taxon>
        <taxon>Arachnida</taxon>
        <taxon>Acari</taxon>
        <taxon>Acariformes</taxon>
        <taxon>Trombidiformes</taxon>
        <taxon>Prostigmata</taxon>
        <taxon>Eleutherengona</taxon>
        <taxon>Raphignathae</taxon>
        <taxon>Tetranychoidea</taxon>
        <taxon>Tetranychidae</taxon>
        <taxon>Tetranychus</taxon>
    </lineage>
</organism>
<keyword evidence="2" id="KW-1185">Reference proteome</keyword>
<evidence type="ECO:0000313" key="1">
    <source>
        <dbReference type="EnsemblMetazoa" id="tetur05g05530.1"/>
    </source>
</evidence>
<protein>
    <submittedName>
        <fullName evidence="1">Uncharacterized protein</fullName>
    </submittedName>
</protein>
<dbReference type="EnsemblMetazoa" id="tetur05g05530.1">
    <property type="protein sequence ID" value="tetur05g05530.1"/>
    <property type="gene ID" value="tetur05g05530"/>
</dbReference>
<reference evidence="1" key="2">
    <citation type="submission" date="2015-06" db="UniProtKB">
        <authorList>
            <consortium name="EnsemblMetazoa"/>
        </authorList>
    </citation>
    <scope>IDENTIFICATION</scope>
</reference>
<dbReference type="Proteomes" id="UP000015104">
    <property type="component" value="Unassembled WGS sequence"/>
</dbReference>
<dbReference type="HOGENOM" id="CLU_1423213_0_0_1"/>
<dbReference type="EMBL" id="CAEY01001585">
    <property type="status" value="NOT_ANNOTATED_CDS"/>
    <property type="molecule type" value="Genomic_DNA"/>
</dbReference>
<dbReference type="AlphaFoldDB" id="T1K5A0"/>
<reference evidence="2" key="1">
    <citation type="submission" date="2011-08" db="EMBL/GenBank/DDBJ databases">
        <authorList>
            <person name="Rombauts S."/>
        </authorList>
    </citation>
    <scope>NUCLEOTIDE SEQUENCE</scope>
    <source>
        <strain evidence="2">London</strain>
    </source>
</reference>
<accession>T1K5A0</accession>
<evidence type="ECO:0000313" key="2">
    <source>
        <dbReference type="Proteomes" id="UP000015104"/>
    </source>
</evidence>
<name>T1K5A0_TETUR</name>
<sequence length="191" mass="21572">MVVMFTRPVDVYSSLEMLSVGSNLCDHILTDESLDKLSKYKRLNCVWSSKVQLVIYLQKPMEENIFELSLRKGIFKEDSSNIALVNDEPIKIVMRKLTTEWWVYTPRLVITGPSEVPRCGLFSLSGHYSSPKGTTGVAFKWTVTRDNLPSTSTEEPINEELTHIVSSTTSQNLILDAILFQPGVNSTTMHQ</sequence>